<dbReference type="AlphaFoldDB" id="A0AAW2YSK3"/>
<comment type="pathway">
    <text evidence="2 11">Nucleotide-sugar biosynthesis; UDP-N-acetyl-alpha-D-glucosamine biosynthesis; N-acetyl-alpha-D-glucosamine 1-phosphate from alpha-D-glucosamine 6-phosphate (route I): step 2/2.</text>
</comment>
<dbReference type="SUPFAM" id="SSF55957">
    <property type="entry name" value="Phosphoglucomutase, C-terminal domain"/>
    <property type="match status" value="1"/>
</dbReference>
<dbReference type="GO" id="GO:0005975">
    <property type="term" value="P:carbohydrate metabolic process"/>
    <property type="evidence" value="ECO:0007669"/>
    <property type="project" value="InterPro"/>
</dbReference>
<dbReference type="Gene3D" id="3.40.120.10">
    <property type="entry name" value="Alpha-D-Glucose-1,6-Bisphosphate, subunit A, domain 3"/>
    <property type="match status" value="2"/>
</dbReference>
<feature type="binding site" evidence="13">
    <location>
        <position position="507"/>
    </location>
    <ligand>
        <name>substrate</name>
    </ligand>
</feature>
<sequence>MSLESRIIEAYERHPFKPGKYEYGTAGFRMKSHLLDSIMFTVGLLACLRSHADNGKASGVMITASHNPIEDNGVKIVNQDGEMLPQEWEKYAIKLANSSNGKELFEAFSEVAKETGNEAILTDKSNPILVYIGKDTRPSSEALSASVIDGIKSLPNAKFFDFGVVTTPQLHWVVWRGNEENVQKTIENYYESTARSFSRLLDPSQKSTSRRQVFVDCANGVGGATMRKLEPHLKLLDITLLNESDLSLLNAGCGAEFVQKSRKFPSNFDKSNGTVISLDGDADRVVISYKKKDGSFGLLDGDKIATLFGKFVAELFTKNKLDCNLGVVQTAYANGASTKYLKSVLNPSNVACVATGVKHLHHKAKDFDVGVYFEANGHGTVTFTREAFKSVQDATQNVSDDSQIRLRSFFDLINPVVGDAICDFLAVEAVLDYYGWDYETWDNELYVDLPSVQTKLKVKDRRVVVTTSDETKVTSPDGFQNKLEKISAAYNKGRSFVRPSGTEDVVRVYAEAETEQEAKSLAQDVLKLVYDDLQGTEQPPTL</sequence>
<evidence type="ECO:0000313" key="20">
    <source>
        <dbReference type="Proteomes" id="UP001431209"/>
    </source>
</evidence>
<dbReference type="FunFam" id="3.40.120.10:FF:000013">
    <property type="entry name" value="Phosphoacetylglucosamine mutase"/>
    <property type="match status" value="1"/>
</dbReference>
<keyword evidence="6 11" id="KW-0479">Metal-binding</keyword>
<dbReference type="PROSITE" id="PS00710">
    <property type="entry name" value="PGM_PMM"/>
    <property type="match status" value="1"/>
</dbReference>
<dbReference type="PIRSF" id="PIRSF016408">
    <property type="entry name" value="PAGM"/>
    <property type="match status" value="1"/>
</dbReference>
<evidence type="ECO:0000256" key="6">
    <source>
        <dbReference type="ARBA" id="ARBA00022723"/>
    </source>
</evidence>
<dbReference type="InterPro" id="IPR036900">
    <property type="entry name" value="A-D-PHexomutase_C_sf"/>
</dbReference>
<feature type="domain" description="Alpha-D-phosphohexomutase alpha/beta/alpha" evidence="16">
    <location>
        <begin position="56"/>
        <end position="90"/>
    </location>
</feature>
<evidence type="ECO:0000256" key="9">
    <source>
        <dbReference type="ARBA" id="ARBA00031926"/>
    </source>
</evidence>
<feature type="binding site" evidence="14">
    <location>
        <position position="283"/>
    </location>
    <ligand>
        <name>Mg(2+)</name>
        <dbReference type="ChEBI" id="CHEBI:18420"/>
    </ligand>
</feature>
<dbReference type="InterPro" id="IPR016055">
    <property type="entry name" value="A-D-PHexomutase_a/b/a-I/II/III"/>
</dbReference>
<keyword evidence="20" id="KW-1185">Reference proteome</keyword>
<evidence type="ECO:0000256" key="10">
    <source>
        <dbReference type="ARBA" id="ARBA00032065"/>
    </source>
</evidence>
<dbReference type="SUPFAM" id="SSF53738">
    <property type="entry name" value="Phosphoglucomutase, first 3 domains"/>
    <property type="match status" value="4"/>
</dbReference>
<evidence type="ECO:0000256" key="14">
    <source>
        <dbReference type="PIRSR" id="PIRSR016408-3"/>
    </source>
</evidence>
<feature type="domain" description="Alpha-D-phosphohexomutase C-terminal" evidence="15">
    <location>
        <begin position="473"/>
        <end position="527"/>
    </location>
</feature>
<evidence type="ECO:0000259" key="18">
    <source>
        <dbReference type="Pfam" id="PF21405"/>
    </source>
</evidence>
<feature type="binding site" description="via phosphate group" evidence="14">
    <location>
        <position position="65"/>
    </location>
    <ligand>
        <name>Mg(2+)</name>
        <dbReference type="ChEBI" id="CHEBI:18420"/>
    </ligand>
</feature>
<keyword evidence="7 11" id="KW-0460">Magnesium</keyword>
<dbReference type="InterPro" id="IPR005843">
    <property type="entry name" value="A-D-PHexomutase_C"/>
</dbReference>
<evidence type="ECO:0000256" key="13">
    <source>
        <dbReference type="PIRSR" id="PIRSR016408-2"/>
    </source>
</evidence>
<dbReference type="InterPro" id="IPR016066">
    <property type="entry name" value="A-D-PHexomutase_CS"/>
</dbReference>
<dbReference type="CDD" id="cd03086">
    <property type="entry name" value="PGM3"/>
    <property type="match status" value="1"/>
</dbReference>
<feature type="binding site" evidence="14">
    <location>
        <position position="281"/>
    </location>
    <ligand>
        <name>Mg(2+)</name>
        <dbReference type="ChEBI" id="CHEBI:18420"/>
    </ligand>
</feature>
<evidence type="ECO:0000256" key="11">
    <source>
        <dbReference type="PIRNR" id="PIRNR016408"/>
    </source>
</evidence>
<dbReference type="GO" id="GO:0000287">
    <property type="term" value="F:magnesium ion binding"/>
    <property type="evidence" value="ECO:0007669"/>
    <property type="project" value="InterPro"/>
</dbReference>
<feature type="domain" description="Phosphoacetylglucosamine mutase AMG1" evidence="18">
    <location>
        <begin position="187"/>
        <end position="286"/>
    </location>
</feature>
<dbReference type="PANTHER" id="PTHR45955:SF1">
    <property type="entry name" value="PHOSPHOACETYLGLUCOSAMINE MUTASE"/>
    <property type="match status" value="1"/>
</dbReference>
<evidence type="ECO:0000256" key="12">
    <source>
        <dbReference type="PIRSR" id="PIRSR016408-1"/>
    </source>
</evidence>
<dbReference type="InterPro" id="IPR049022">
    <property type="entry name" value="AMG1_III"/>
</dbReference>
<proteinExistence type="inferred from homology"/>
<feature type="domain" description="Phosphoacetylglucosamine mutase AMG1" evidence="17">
    <location>
        <begin position="300"/>
        <end position="436"/>
    </location>
</feature>
<dbReference type="FunFam" id="3.30.310.50:FF:000003">
    <property type="entry name" value="Phosphoacetylglucosamine mutase"/>
    <property type="match status" value="1"/>
</dbReference>
<accession>A0AAW2YSK3</accession>
<dbReference type="EMBL" id="JAOPGA020000580">
    <property type="protein sequence ID" value="KAL0479624.1"/>
    <property type="molecule type" value="Genomic_DNA"/>
</dbReference>
<dbReference type="Pfam" id="PF21405">
    <property type="entry name" value="AMG1_II"/>
    <property type="match status" value="1"/>
</dbReference>
<evidence type="ECO:0000256" key="3">
    <source>
        <dbReference type="ARBA" id="ARBA00010231"/>
    </source>
</evidence>
<evidence type="ECO:0000259" key="16">
    <source>
        <dbReference type="Pfam" id="PF02878"/>
    </source>
</evidence>
<dbReference type="InterPro" id="IPR016657">
    <property type="entry name" value="PAGM"/>
</dbReference>
<comment type="catalytic activity">
    <reaction evidence="1 11">
        <text>N-acetyl-alpha-D-glucosamine 1-phosphate = N-acetyl-D-glucosamine 6-phosphate</text>
        <dbReference type="Rhea" id="RHEA:23804"/>
        <dbReference type="ChEBI" id="CHEBI:57513"/>
        <dbReference type="ChEBI" id="CHEBI:57776"/>
        <dbReference type="EC" id="5.4.2.3"/>
    </reaction>
</comment>
<dbReference type="GO" id="GO:0006048">
    <property type="term" value="P:UDP-N-acetylglucosamine biosynthetic process"/>
    <property type="evidence" value="ECO:0007669"/>
    <property type="project" value="UniProtKB-UniRule"/>
</dbReference>
<evidence type="ECO:0000256" key="5">
    <source>
        <dbReference type="ARBA" id="ARBA00022553"/>
    </source>
</evidence>
<feature type="binding site" evidence="13">
    <location>
        <begin position="498"/>
        <end position="502"/>
    </location>
    <ligand>
        <name>substrate</name>
    </ligand>
</feature>
<dbReference type="GO" id="GO:0004610">
    <property type="term" value="F:phosphoacetylglucosamine mutase activity"/>
    <property type="evidence" value="ECO:0007669"/>
    <property type="project" value="UniProtKB-UniRule"/>
</dbReference>
<dbReference type="Pfam" id="PF21404">
    <property type="entry name" value="AMG1_III"/>
    <property type="match status" value="1"/>
</dbReference>
<dbReference type="Pfam" id="PF00408">
    <property type="entry name" value="PGM_PMM_IV"/>
    <property type="match status" value="1"/>
</dbReference>
<dbReference type="Proteomes" id="UP001431209">
    <property type="component" value="Unassembled WGS sequence"/>
</dbReference>
<evidence type="ECO:0000313" key="19">
    <source>
        <dbReference type="EMBL" id="KAL0479624.1"/>
    </source>
</evidence>
<feature type="binding site" evidence="13">
    <location>
        <begin position="374"/>
        <end position="376"/>
    </location>
    <ligand>
        <name>substrate</name>
    </ligand>
</feature>
<dbReference type="InterPro" id="IPR005844">
    <property type="entry name" value="A-D-PHexomutase_a/b/a-I"/>
</dbReference>
<evidence type="ECO:0000256" key="4">
    <source>
        <dbReference type="ARBA" id="ARBA00012731"/>
    </source>
</evidence>
<evidence type="ECO:0000256" key="8">
    <source>
        <dbReference type="ARBA" id="ARBA00023235"/>
    </source>
</evidence>
<organism evidence="19 20">
    <name type="scientific">Acrasis kona</name>
    <dbReference type="NCBI Taxonomy" id="1008807"/>
    <lineage>
        <taxon>Eukaryota</taxon>
        <taxon>Discoba</taxon>
        <taxon>Heterolobosea</taxon>
        <taxon>Tetramitia</taxon>
        <taxon>Eutetramitia</taxon>
        <taxon>Acrasidae</taxon>
        <taxon>Acrasis</taxon>
    </lineage>
</organism>
<evidence type="ECO:0000256" key="2">
    <source>
        <dbReference type="ARBA" id="ARBA00004865"/>
    </source>
</evidence>
<feature type="binding site" evidence="14">
    <location>
        <position position="279"/>
    </location>
    <ligand>
        <name>Mg(2+)</name>
        <dbReference type="ChEBI" id="CHEBI:18420"/>
    </ligand>
</feature>
<dbReference type="Pfam" id="PF02878">
    <property type="entry name" value="PGM_PMM_I"/>
    <property type="match status" value="1"/>
</dbReference>
<comment type="similarity">
    <text evidence="3 11">Belongs to the phosphohexose mutase family.</text>
</comment>
<keyword evidence="8 11" id="KW-0413">Isomerase</keyword>
<dbReference type="InterPro" id="IPR049023">
    <property type="entry name" value="AMG1_II"/>
</dbReference>
<comment type="caution">
    <text evidence="19">The sequence shown here is derived from an EMBL/GenBank/DDBJ whole genome shotgun (WGS) entry which is preliminary data.</text>
</comment>
<protein>
    <recommendedName>
        <fullName evidence="4 11">Phosphoacetylglucosamine mutase</fullName>
        <shortName evidence="11">PAGM</shortName>
        <ecNumber evidence="4 11">5.4.2.3</ecNumber>
    </recommendedName>
    <alternativeName>
        <fullName evidence="10 11">Acetylglucosamine phosphomutase</fullName>
    </alternativeName>
    <alternativeName>
        <fullName evidence="9 11">N-acetylglucosamine-phosphate mutase</fullName>
    </alternativeName>
</protein>
<evidence type="ECO:0000259" key="17">
    <source>
        <dbReference type="Pfam" id="PF21404"/>
    </source>
</evidence>
<evidence type="ECO:0000256" key="1">
    <source>
        <dbReference type="ARBA" id="ARBA00000558"/>
    </source>
</evidence>
<evidence type="ECO:0000259" key="15">
    <source>
        <dbReference type="Pfam" id="PF00408"/>
    </source>
</evidence>
<reference evidence="19 20" key="1">
    <citation type="submission" date="2024-03" db="EMBL/GenBank/DDBJ databases">
        <title>The Acrasis kona genome and developmental transcriptomes reveal deep origins of eukaryotic multicellular pathways.</title>
        <authorList>
            <person name="Sheikh S."/>
            <person name="Fu C.-J."/>
            <person name="Brown M.W."/>
            <person name="Baldauf S.L."/>
        </authorList>
    </citation>
    <scope>NUCLEOTIDE SEQUENCE [LARGE SCALE GENOMIC DNA]</scope>
    <source>
        <strain evidence="19 20">ATCC MYA-3509</strain>
    </source>
</reference>
<dbReference type="EC" id="5.4.2.3" evidence="4 11"/>
<dbReference type="PANTHER" id="PTHR45955">
    <property type="entry name" value="PHOSPHOACETYLGLUCOSAMINE MUTASE"/>
    <property type="match status" value="1"/>
</dbReference>
<keyword evidence="5" id="KW-0597">Phosphoprotein</keyword>
<evidence type="ECO:0000256" key="7">
    <source>
        <dbReference type="ARBA" id="ARBA00022842"/>
    </source>
</evidence>
<comment type="cofactor">
    <cofactor evidence="11 14">
        <name>Mg(2+)</name>
        <dbReference type="ChEBI" id="CHEBI:18420"/>
    </cofactor>
    <text evidence="11 14">Binds 1 Mg(2+) ion per subunit.</text>
</comment>
<gene>
    <name evidence="19" type="ORF">AKO1_007710</name>
</gene>
<dbReference type="Gene3D" id="3.30.310.50">
    <property type="entry name" value="Alpha-D-phosphohexomutase, C-terminal domain"/>
    <property type="match status" value="1"/>
</dbReference>
<feature type="active site" description="Phosphoserine intermediate" evidence="12">
    <location>
        <position position="65"/>
    </location>
</feature>
<name>A0AAW2YSK3_9EUKA</name>